<proteinExistence type="predicted"/>
<sequence>CHTGHQTRCVVVGSRILRKGSPTIRRCESSRDQLLDRRPRAATETLQRGQATDPSPGIQPATSHVAGSTRENPGHRTEWPRTLREKRPPPGSKMAASALPLLPPKPPPGPQKRDKDVTPPRSQRPGSDLRLLLQSGQQEGGSPESGASRALLRLLLPPRLHRLLSDSSFCRSRRGASRTTRAEHSPAGASSAAASGARGAVDRLAVQ</sequence>
<protein>
    <submittedName>
        <fullName evidence="2">Uncharacterized protein</fullName>
    </submittedName>
</protein>
<feature type="compositionally biased region" description="Basic and acidic residues" evidence="1">
    <location>
        <begin position="25"/>
        <end position="41"/>
    </location>
</feature>
<feature type="region of interest" description="Disordered" evidence="1">
    <location>
        <begin position="167"/>
        <end position="207"/>
    </location>
</feature>
<feature type="non-terminal residue" evidence="2">
    <location>
        <position position="1"/>
    </location>
</feature>
<organism evidence="2 3">
    <name type="scientific">Monodon monoceros</name>
    <name type="common">Narwhal</name>
    <name type="synonym">Ceratodon monodon</name>
    <dbReference type="NCBI Taxonomy" id="40151"/>
    <lineage>
        <taxon>Eukaryota</taxon>
        <taxon>Metazoa</taxon>
        <taxon>Chordata</taxon>
        <taxon>Craniata</taxon>
        <taxon>Vertebrata</taxon>
        <taxon>Euteleostomi</taxon>
        <taxon>Mammalia</taxon>
        <taxon>Eutheria</taxon>
        <taxon>Laurasiatheria</taxon>
        <taxon>Artiodactyla</taxon>
        <taxon>Whippomorpha</taxon>
        <taxon>Cetacea</taxon>
        <taxon>Odontoceti</taxon>
        <taxon>Monodontidae</taxon>
        <taxon>Monodon</taxon>
    </lineage>
</organism>
<reference evidence="3" key="1">
    <citation type="journal article" date="2019" name="IScience">
        <title>Narwhal Genome Reveals Long-Term Low Genetic Diversity despite Current Large Abundance Size.</title>
        <authorList>
            <person name="Westbury M.V."/>
            <person name="Petersen B."/>
            <person name="Garde E."/>
            <person name="Heide-Jorgensen M.P."/>
            <person name="Lorenzen E.D."/>
        </authorList>
    </citation>
    <scope>NUCLEOTIDE SEQUENCE [LARGE SCALE GENOMIC DNA]</scope>
</reference>
<comment type="caution">
    <text evidence="2">The sequence shown here is derived from an EMBL/GenBank/DDBJ whole genome shotgun (WGS) entry which is preliminary data.</text>
</comment>
<gene>
    <name evidence="2" type="ORF">EI555_011046</name>
</gene>
<feature type="region of interest" description="Disordered" evidence="1">
    <location>
        <begin position="23"/>
        <end position="127"/>
    </location>
</feature>
<dbReference type="Proteomes" id="UP000308365">
    <property type="component" value="Unassembled WGS sequence"/>
</dbReference>
<feature type="compositionally biased region" description="Polar residues" evidence="1">
    <location>
        <begin position="44"/>
        <end position="53"/>
    </location>
</feature>
<accession>A0A4U1ESQ7</accession>
<evidence type="ECO:0000313" key="3">
    <source>
        <dbReference type="Proteomes" id="UP000308365"/>
    </source>
</evidence>
<name>A0A4U1ESQ7_MONMO</name>
<feature type="compositionally biased region" description="Pro residues" evidence="1">
    <location>
        <begin position="101"/>
        <end position="110"/>
    </location>
</feature>
<evidence type="ECO:0000256" key="1">
    <source>
        <dbReference type="SAM" id="MobiDB-lite"/>
    </source>
</evidence>
<dbReference type="AlphaFoldDB" id="A0A4U1ESQ7"/>
<feature type="compositionally biased region" description="Polar residues" evidence="1">
    <location>
        <begin position="60"/>
        <end position="71"/>
    </location>
</feature>
<dbReference type="EMBL" id="RWIC01000857">
    <property type="protein sequence ID" value="TKC39572.1"/>
    <property type="molecule type" value="Genomic_DNA"/>
</dbReference>
<feature type="compositionally biased region" description="Basic and acidic residues" evidence="1">
    <location>
        <begin position="72"/>
        <end position="88"/>
    </location>
</feature>
<evidence type="ECO:0000313" key="2">
    <source>
        <dbReference type="EMBL" id="TKC39572.1"/>
    </source>
</evidence>
<feature type="non-terminal residue" evidence="2">
    <location>
        <position position="207"/>
    </location>
</feature>
<feature type="compositionally biased region" description="Low complexity" evidence="1">
    <location>
        <begin position="187"/>
        <end position="199"/>
    </location>
</feature>